<dbReference type="EMBL" id="BAABEO010000012">
    <property type="protein sequence ID" value="GAA3682096.1"/>
    <property type="molecule type" value="Genomic_DNA"/>
</dbReference>
<gene>
    <name evidence="2" type="ORF">GCM10023081_20230</name>
</gene>
<comment type="caution">
    <text evidence="2">The sequence shown here is derived from an EMBL/GenBank/DDBJ whole genome shotgun (WGS) entry which is preliminary data.</text>
</comment>
<proteinExistence type="predicted"/>
<evidence type="ECO:0000313" key="3">
    <source>
        <dbReference type="Proteomes" id="UP001500752"/>
    </source>
</evidence>
<sequence>MASPAVPVHRGAPARRRFRRLWSGGGKRWAGESGSAVVEFIFLGVLLLIPVVYAILTVSQLQAAAFAAVGAADHAAKVFVAADSEAGARASAANAAALAVRNMGLPAGSEEVAIRCSGPCLDPGSRVTVTVTVRVALPLLPSGAGADVGRASASATHRVERFG</sequence>
<evidence type="ECO:0000256" key="1">
    <source>
        <dbReference type="SAM" id="Phobius"/>
    </source>
</evidence>
<accession>A0ABP7CB29</accession>
<keyword evidence="3" id="KW-1185">Reference proteome</keyword>
<protein>
    <recommendedName>
        <fullName evidence="4">Pilus assembly protein TadE</fullName>
    </recommendedName>
</protein>
<keyword evidence="1" id="KW-0812">Transmembrane</keyword>
<organism evidence="2 3">
    <name type="scientific">Arthrobacter ginkgonis</name>
    <dbReference type="NCBI Taxonomy" id="1630594"/>
    <lineage>
        <taxon>Bacteria</taxon>
        <taxon>Bacillati</taxon>
        <taxon>Actinomycetota</taxon>
        <taxon>Actinomycetes</taxon>
        <taxon>Micrococcales</taxon>
        <taxon>Micrococcaceae</taxon>
        <taxon>Arthrobacter</taxon>
    </lineage>
</organism>
<name>A0ABP7CB29_9MICC</name>
<keyword evidence="1" id="KW-0472">Membrane</keyword>
<feature type="transmembrane region" description="Helical" evidence="1">
    <location>
        <begin position="36"/>
        <end position="56"/>
    </location>
</feature>
<reference evidence="3" key="1">
    <citation type="journal article" date="2019" name="Int. J. Syst. Evol. Microbiol.">
        <title>The Global Catalogue of Microorganisms (GCM) 10K type strain sequencing project: providing services to taxonomists for standard genome sequencing and annotation.</title>
        <authorList>
            <consortium name="The Broad Institute Genomics Platform"/>
            <consortium name="The Broad Institute Genome Sequencing Center for Infectious Disease"/>
            <person name="Wu L."/>
            <person name="Ma J."/>
        </authorList>
    </citation>
    <scope>NUCLEOTIDE SEQUENCE [LARGE SCALE GENOMIC DNA]</scope>
    <source>
        <strain evidence="3">JCM 30742</strain>
    </source>
</reference>
<evidence type="ECO:0000313" key="2">
    <source>
        <dbReference type="EMBL" id="GAA3682096.1"/>
    </source>
</evidence>
<evidence type="ECO:0008006" key="4">
    <source>
        <dbReference type="Google" id="ProtNLM"/>
    </source>
</evidence>
<keyword evidence="1" id="KW-1133">Transmembrane helix</keyword>
<dbReference type="Proteomes" id="UP001500752">
    <property type="component" value="Unassembled WGS sequence"/>
</dbReference>